<dbReference type="EMBL" id="SRYA01000081">
    <property type="protein sequence ID" value="TGY90846.1"/>
    <property type="molecule type" value="Genomic_DNA"/>
</dbReference>
<reference evidence="1" key="1">
    <citation type="submission" date="2019-04" db="EMBL/GenBank/DDBJ databases">
        <title>Microbes associate with the intestines of laboratory mice.</title>
        <authorList>
            <person name="Navarre W."/>
            <person name="Wong E."/>
            <person name="Huang K."/>
            <person name="Tropini C."/>
            <person name="Ng K."/>
            <person name="Yu B."/>
        </authorList>
    </citation>
    <scope>NUCLEOTIDE SEQUENCE</scope>
    <source>
        <strain evidence="1">NM01_1-7b</strain>
    </source>
</reference>
<dbReference type="Proteomes" id="UP000304953">
    <property type="component" value="Unassembled WGS sequence"/>
</dbReference>
<evidence type="ECO:0000313" key="2">
    <source>
        <dbReference type="Proteomes" id="UP000304953"/>
    </source>
</evidence>
<proteinExistence type="predicted"/>
<keyword evidence="1" id="KW-0808">Transferase</keyword>
<evidence type="ECO:0000313" key="1">
    <source>
        <dbReference type="EMBL" id="TGY90846.1"/>
    </source>
</evidence>
<name>A0AC61RPB2_9FIRM</name>
<gene>
    <name evidence="1" type="ORF">E5329_23990</name>
</gene>
<comment type="caution">
    <text evidence="1">The sequence shown here is derived from an EMBL/GenBank/DDBJ whole genome shotgun (WGS) entry which is preliminary data.</text>
</comment>
<sequence>MEGKINQTESKINKTKKYHTILADPPWGVSSQRGKNSHRSAESHYELMSLERIKAMPVQDLAEENSHLYLWIPNALLQEGLDVIKAWGFTYRSPIYWIKPRLLLGNYFRNASETCLFATRGKAPVKFHGQPNWIFCPQQRHSQKPEEQYAVIRRMSYGPYLELFARHREPDFDCWGYEAPGGSDIIMPGENYPVPKYSAKALREEG</sequence>
<keyword evidence="1" id="KW-0489">Methyltransferase</keyword>
<keyword evidence="2" id="KW-1185">Reference proteome</keyword>
<organism evidence="1 2">
    <name type="scientific">Petralouisia muris</name>
    <dbReference type="NCBI Taxonomy" id="3032872"/>
    <lineage>
        <taxon>Bacteria</taxon>
        <taxon>Bacillati</taxon>
        <taxon>Bacillota</taxon>
        <taxon>Clostridia</taxon>
        <taxon>Lachnospirales</taxon>
        <taxon>Lachnospiraceae</taxon>
        <taxon>Petralouisia</taxon>
    </lineage>
</organism>
<protein>
    <submittedName>
        <fullName evidence="1">Cytosine methyltransferase</fullName>
    </submittedName>
</protein>
<accession>A0AC61RPB2</accession>